<dbReference type="NCBIfam" id="TIGR00728">
    <property type="entry name" value="OPT_sfam"/>
    <property type="match status" value="1"/>
</dbReference>
<evidence type="ECO:0000313" key="10">
    <source>
        <dbReference type="EMBL" id="AOW07400.1"/>
    </source>
</evidence>
<dbReference type="EMBL" id="CP017558">
    <property type="protein sequence ID" value="AOW07400.1"/>
    <property type="molecule type" value="Genomic_DNA"/>
</dbReference>
<dbReference type="GO" id="GO:0016020">
    <property type="term" value="C:membrane"/>
    <property type="evidence" value="ECO:0007669"/>
    <property type="project" value="UniProtKB-SubCell"/>
</dbReference>
<dbReference type="GeneID" id="2909030"/>
<name>A0A1D8NP39_YARLL</name>
<sequence>MGYDEPPIDYYESAAEHHVQNDVASGSMENISDEVVYTTEPPQTTDEKKDQTDYDASIAEVSMTTVEWVAQQLLIPPSELDGSYPEDVHYMARKVEEMSNVTAASIIRANIDYHMNDKNLPAGMMDECRDLLEEYTHGPEGEKEDEMVGDYAGDDFQPENSLMMRYYAALFHDWSPYPQVRSVTTPIPADPNEHVETIRCYIVGTIWVAISAFVNQFFYPRQPAISLTTPVLQLFLYPSGVLLQYILPKWGFKLWGIDFSLNPGPWSAREQLMATLMCSVAAVPPYINSNIIVQYLPMFYDQSWALGFGYMFLFMLVTQYMGFGLAGLLRRVAVYPTRAFWPTSLPTLAVNKALLDGHRKETVSGWKITEYQAFMMFGFGAFLYFWVPNYLFTALSTFNWMSWIAPNNINLATVTGSVTGMGFNPIATFDWSVITALVQPVYMPLYTIVTQYVGFVLSGLCILGVWYSNYYNTAYLPINSNDLFDNTGQPFEVAKVLTNSQLDEDKYHNYSPPYYTAANLVLYGIFFAIYPMSFFYYVANEWSVCKQSVKDIWLSIRYLNRSNYEGRDDPFSRQMAQYKEVPDWWYYAILIVMFGLTVAFVEHWEVQTPVWSIVLILCVTLVFLFPFTIVMSATGAQLTLNVILELIMGYTIAGRPIGINVAKAFAVQIQVQAQNLSSDQKIGHYMALRPRSMLRVQLWATMVNGLVTIGVIQFQLTKIEHFCDIKYQKEHEKFTCPNERTFFTASVIWGLFGPKRMFDNQYPVLRWAFLMGFGVFLLFWGVQTVLPWALVKKYPQKERKIRKWQDRLMMVNPVLVAFGGLSWAPYNLSYMTGGLYIAVLFSYYLRKYYTAWWKKYTYVINAALTTGTALSGIIIFFAVQYTNKDLSWWGNNVPFAGQDGAGPPLMDIPADPGYFGPPPSHYP</sequence>
<feature type="transmembrane region" description="Helical" evidence="9">
    <location>
        <begin position="305"/>
        <end position="329"/>
    </location>
</feature>
<dbReference type="PANTHER" id="PTHR22601">
    <property type="entry name" value="ISP4 LIKE PROTEIN"/>
    <property type="match status" value="1"/>
</dbReference>
<dbReference type="eggNOG" id="KOG2262">
    <property type="taxonomic scope" value="Eukaryota"/>
</dbReference>
<organism evidence="10 11">
    <name type="scientific">Yarrowia lipolytica</name>
    <name type="common">Candida lipolytica</name>
    <dbReference type="NCBI Taxonomy" id="4952"/>
    <lineage>
        <taxon>Eukaryota</taxon>
        <taxon>Fungi</taxon>
        <taxon>Dikarya</taxon>
        <taxon>Ascomycota</taxon>
        <taxon>Saccharomycotina</taxon>
        <taxon>Dipodascomycetes</taxon>
        <taxon>Dipodascales</taxon>
        <taxon>Dipodascales incertae sedis</taxon>
        <taxon>Yarrowia</taxon>
    </lineage>
</organism>
<dbReference type="GO" id="GO:0015031">
    <property type="term" value="P:protein transport"/>
    <property type="evidence" value="ECO:0007669"/>
    <property type="project" value="UniProtKB-KW"/>
</dbReference>
<feature type="transmembrane region" description="Helical" evidence="9">
    <location>
        <begin position="764"/>
        <end position="786"/>
    </location>
</feature>
<reference evidence="10 11" key="1">
    <citation type="journal article" date="2016" name="PLoS ONE">
        <title>Sequence Assembly of Yarrowia lipolytica Strain W29/CLIB89 Shows Transposable Element Diversity.</title>
        <authorList>
            <person name="Magnan C."/>
            <person name="Yu J."/>
            <person name="Chang I."/>
            <person name="Jahn E."/>
            <person name="Kanomata Y."/>
            <person name="Wu J."/>
            <person name="Zeller M."/>
            <person name="Oakes M."/>
            <person name="Baldi P."/>
            <person name="Sandmeyer S."/>
        </authorList>
    </citation>
    <scope>NUCLEOTIDE SEQUENCE [LARGE SCALE GENOMIC DNA]</scope>
    <source>
        <strain evidence="11">CLIB89(W29)</strain>
    </source>
</reference>
<evidence type="ECO:0000313" key="11">
    <source>
        <dbReference type="Proteomes" id="UP000182444"/>
    </source>
</evidence>
<keyword evidence="7 9" id="KW-1133">Transmembrane helix</keyword>
<feature type="transmembrane region" description="Helical" evidence="9">
    <location>
        <begin position="610"/>
        <end position="630"/>
    </location>
</feature>
<evidence type="ECO:0000256" key="9">
    <source>
        <dbReference type="SAM" id="Phobius"/>
    </source>
</evidence>
<proteinExistence type="inferred from homology"/>
<evidence type="ECO:0000256" key="4">
    <source>
        <dbReference type="ARBA" id="ARBA00022692"/>
    </source>
</evidence>
<protein>
    <recommendedName>
        <fullName evidence="12">Oligopeptide transporter 2</fullName>
    </recommendedName>
</protein>
<dbReference type="Proteomes" id="UP000182444">
    <property type="component" value="Chromosome 1F"/>
</dbReference>
<evidence type="ECO:0000256" key="8">
    <source>
        <dbReference type="ARBA" id="ARBA00023136"/>
    </source>
</evidence>
<evidence type="ECO:0000256" key="6">
    <source>
        <dbReference type="ARBA" id="ARBA00022927"/>
    </source>
</evidence>
<keyword evidence="4 9" id="KW-0812">Transmembrane</keyword>
<dbReference type="KEGG" id="yli:2909030"/>
<dbReference type="InterPro" id="IPR004648">
    <property type="entry name" value="Oligpept_transpt"/>
</dbReference>
<gene>
    <name evidence="10" type="ORF">YALI1_F25309g</name>
</gene>
<evidence type="ECO:0000256" key="7">
    <source>
        <dbReference type="ARBA" id="ARBA00022989"/>
    </source>
</evidence>
<evidence type="ECO:0000256" key="3">
    <source>
        <dbReference type="ARBA" id="ARBA00022448"/>
    </source>
</evidence>
<dbReference type="InterPro" id="IPR004813">
    <property type="entry name" value="OPT"/>
</dbReference>
<dbReference type="NCBIfam" id="TIGR00727">
    <property type="entry name" value="ISP4_OPT"/>
    <property type="match status" value="1"/>
</dbReference>
<feature type="transmembrane region" description="Helical" evidence="9">
    <location>
        <begin position="520"/>
        <end position="539"/>
    </location>
</feature>
<dbReference type="VEuPathDB" id="FungiDB:YALI0_F18964g"/>
<dbReference type="Pfam" id="PF03169">
    <property type="entry name" value="OPT"/>
    <property type="match status" value="1"/>
</dbReference>
<evidence type="ECO:0000256" key="5">
    <source>
        <dbReference type="ARBA" id="ARBA00022856"/>
    </source>
</evidence>
<comment type="similarity">
    <text evidence="2">Belongs to the oligopeptide OPT transporter family.</text>
</comment>
<keyword evidence="6" id="KW-0653">Protein transport</keyword>
<accession>A0A1D8NP39</accession>
<dbReference type="GO" id="GO:0035673">
    <property type="term" value="F:oligopeptide transmembrane transporter activity"/>
    <property type="evidence" value="ECO:0007669"/>
    <property type="project" value="InterPro"/>
</dbReference>
<dbReference type="VEuPathDB" id="FungiDB:YALI1_F25309g"/>
<feature type="transmembrane region" description="Helical" evidence="9">
    <location>
        <begin position="371"/>
        <end position="392"/>
    </location>
</feature>
<feature type="transmembrane region" description="Helical" evidence="9">
    <location>
        <begin position="445"/>
        <end position="467"/>
    </location>
</feature>
<dbReference type="AlphaFoldDB" id="A0A1D8NP39"/>
<keyword evidence="3" id="KW-0813">Transport</keyword>
<feature type="transmembrane region" description="Helical" evidence="9">
    <location>
        <begin position="858"/>
        <end position="879"/>
    </location>
</feature>
<feature type="transmembrane region" description="Helical" evidence="9">
    <location>
        <begin position="584"/>
        <end position="604"/>
    </location>
</feature>
<comment type="subcellular location">
    <subcellularLocation>
        <location evidence="1">Membrane</location>
        <topology evidence="1">Multi-pass membrane protein</topology>
    </subcellularLocation>
</comment>
<keyword evidence="5" id="KW-0571">Peptide transport</keyword>
<evidence type="ECO:0000256" key="2">
    <source>
        <dbReference type="ARBA" id="ARBA00008807"/>
    </source>
</evidence>
<keyword evidence="8 9" id="KW-0472">Membrane</keyword>
<evidence type="ECO:0008006" key="12">
    <source>
        <dbReference type="Google" id="ProtNLM"/>
    </source>
</evidence>
<feature type="transmembrane region" description="Helical" evidence="9">
    <location>
        <begin position="830"/>
        <end position="846"/>
    </location>
</feature>
<evidence type="ECO:0000256" key="1">
    <source>
        <dbReference type="ARBA" id="ARBA00004141"/>
    </source>
</evidence>
<dbReference type="RefSeq" id="XP_505602.3">
    <property type="nucleotide sequence ID" value="XM_505602.3"/>
</dbReference>